<evidence type="ECO:0000313" key="2">
    <source>
        <dbReference type="Proteomes" id="UP000004535"/>
    </source>
</evidence>
<evidence type="ECO:0008006" key="3">
    <source>
        <dbReference type="Google" id="ProtNLM"/>
    </source>
</evidence>
<reference evidence="1 2" key="1">
    <citation type="journal article" date="2012" name="J. Bacteriol.">
        <title>Draft Genome Sequence Determination for Cystic Fibrosis and Chronic Granulomatous Disease Burkholderia multivorans Isolates.</title>
        <authorList>
            <person name="Varga J.J."/>
            <person name="Losada L."/>
            <person name="Zelazny A.M."/>
            <person name="Brinkac L."/>
            <person name="Harkins D."/>
            <person name="Radune D."/>
            <person name="Hostetler J."/>
            <person name="Sampaio E.P."/>
            <person name="Ronning C.M."/>
            <person name="Nierman W.C."/>
            <person name="Greenberg D.E."/>
            <person name="Holland S.M."/>
            <person name="Goldberg J.B."/>
        </authorList>
    </citation>
    <scope>NUCLEOTIDE SEQUENCE [LARGE SCALE GENOMIC DNA]</scope>
    <source>
        <strain evidence="1 2">CGD2</strain>
    </source>
</reference>
<sequence>MSNTFAPKDIRPIVGDDSLIARLRELHDLEWPAGLRRFTPFKLAGKDEGTAYRAVAWDASSRVLYVQVIAIGQPPPACGLPRPIAFETNDDMKAWCTRVIPIYDRLRPSYMDAPWNEVRSSAFNGFARRMMLINALVMVDTSGRGLESDYVVNDYVFFDSQFRNERIRQIKEAVGGGPGFRAATDKLLTKFVWYGGDQRAMLARTADCGGPDKPRLKPAIKPGPLSTREQLAKARAISRGKPFVRKAKRTDQERKSKMVEAVTIDWAGEQRGLASAHRRMIKRHFLECPADDRPSYGTLYYHLDKWIAPENHSVAKRYGPRATEQYIAPRPGTSSEMTQGAIEILDADGMVPKIPIGGVVNGRLEPMEICVILSVSRLSGGVWGYEILLSRERAAGYRQCLVWSLLSMADRAEALGLEPLPGLLHGNFDGLFVDNGPGKGKQVRIPVTESLDVSMFNPGPGKPEYRGVGERLNEIIIEQLADETNQGYTRRNSVLERVKRRERSRQSPMPLDDFERALLKAIDNINLTSDRSHLRTQKMAQLGVGITPVELHEYYQKLRRGQAARVWTPEEVFDAFLPWHEATCVRGRVRYRNVRYSSPELVEIATTHARHPIKRRLTVEIKRTVQISRTLLCRGPDKRVFEIEMIDEDKRRFGEGSWIQLEAATRDENILRNDLQTARAKHSGRLKTTQQERIDAIERGRGNSYAGAVGANKAQARRGGAAVREHAFDEVQRAAYNLPATTSVTTPSSHLERDVGDEWGDDDPLAVAARQLEEAYLRTK</sequence>
<protein>
    <recommendedName>
        <fullName evidence="3">Integrase catalytic domain-containing protein</fullName>
    </recommendedName>
</protein>
<proteinExistence type="predicted"/>
<accession>B9BUN9</accession>
<dbReference type="EMBL" id="ACFC01000009">
    <property type="protein sequence ID" value="EEE05536.1"/>
    <property type="molecule type" value="Genomic_DNA"/>
</dbReference>
<name>B9BUN9_9BURK</name>
<dbReference type="AlphaFoldDB" id="B9BUN9"/>
<dbReference type="Proteomes" id="UP000004535">
    <property type="component" value="Unassembled WGS sequence"/>
</dbReference>
<organism evidence="1 2">
    <name type="scientific">Burkholderia multivorans CGD2</name>
    <dbReference type="NCBI Taxonomy" id="513052"/>
    <lineage>
        <taxon>Bacteria</taxon>
        <taxon>Pseudomonadati</taxon>
        <taxon>Pseudomonadota</taxon>
        <taxon>Betaproteobacteria</taxon>
        <taxon>Burkholderiales</taxon>
        <taxon>Burkholderiaceae</taxon>
        <taxon>Burkholderia</taxon>
        <taxon>Burkholderia cepacia complex</taxon>
    </lineage>
</organism>
<gene>
    <name evidence="1" type="ORF">BURMUCGD2_3779</name>
</gene>
<evidence type="ECO:0000313" key="1">
    <source>
        <dbReference type="EMBL" id="EEE05536.1"/>
    </source>
</evidence>
<comment type="caution">
    <text evidence="1">The sequence shown here is derived from an EMBL/GenBank/DDBJ whole genome shotgun (WGS) entry which is preliminary data.</text>
</comment>